<evidence type="ECO:0000313" key="3">
    <source>
        <dbReference type="Proteomes" id="UP000014252"/>
    </source>
</evidence>
<feature type="region of interest" description="Disordered" evidence="1">
    <location>
        <begin position="1"/>
        <end position="33"/>
    </location>
</feature>
<evidence type="ECO:0000313" key="2">
    <source>
        <dbReference type="EMBL" id="EPC76316.1"/>
    </source>
</evidence>
<protein>
    <submittedName>
        <fullName evidence="2">DNA translocase FtsK</fullName>
    </submittedName>
</protein>
<organism evidence="2 3">
    <name type="scientific">Lacticaseibacillus paracasei subsp. paracasei Lpp71</name>
    <dbReference type="NCBI Taxonomy" id="1256207"/>
    <lineage>
        <taxon>Bacteria</taxon>
        <taxon>Bacillati</taxon>
        <taxon>Bacillota</taxon>
        <taxon>Bacilli</taxon>
        <taxon>Lactobacillales</taxon>
        <taxon>Lactobacillaceae</taxon>
        <taxon>Lacticaseibacillus</taxon>
    </lineage>
</organism>
<comment type="caution">
    <text evidence="2">The sequence shown here is derived from an EMBL/GenBank/DDBJ whole genome shotgun (WGS) entry which is preliminary data.</text>
</comment>
<accession>A0A8E0IT38</accession>
<proteinExistence type="predicted"/>
<dbReference type="Proteomes" id="UP000014252">
    <property type="component" value="Unassembled WGS sequence"/>
</dbReference>
<reference evidence="2 3" key="1">
    <citation type="journal article" date="2013" name="PLoS ONE">
        <title>Lactobacillus paracasei comparative genomics: towards species pan-genome definition and exploitation of diversity.</title>
        <authorList>
            <person name="Smokvina T."/>
            <person name="Wels M."/>
            <person name="Polka J."/>
            <person name="Chervaux C."/>
            <person name="Brisse S."/>
            <person name="Boekhorst J."/>
            <person name="van Hylckama Vlieg J.E."/>
            <person name="Siezen R.J."/>
        </authorList>
    </citation>
    <scope>NUCLEOTIDE SEQUENCE [LARGE SCALE GENOMIC DNA]</scope>
    <source>
        <strain evidence="2 3">Lpp71</strain>
    </source>
</reference>
<evidence type="ECO:0000256" key="1">
    <source>
        <dbReference type="SAM" id="MobiDB-lite"/>
    </source>
</evidence>
<gene>
    <name evidence="2" type="ORF">Lpp71_04756</name>
</gene>
<dbReference type="AlphaFoldDB" id="A0A8E0IT38"/>
<name>A0A8E0IT38_LACPA</name>
<sequence>MILKPNQIVGPSEGSKPRKVFVTPEQVTNGTPS</sequence>
<dbReference type="EMBL" id="ANKD01000220">
    <property type="protein sequence ID" value="EPC76316.1"/>
    <property type="molecule type" value="Genomic_DNA"/>
</dbReference>